<evidence type="ECO:0000256" key="13">
    <source>
        <dbReference type="PIRSR" id="PIRSR001461-2"/>
    </source>
</evidence>
<dbReference type="EC" id="5.1.3.1" evidence="7 10"/>
<dbReference type="GO" id="GO:0005737">
    <property type="term" value="C:cytoplasm"/>
    <property type="evidence" value="ECO:0007669"/>
    <property type="project" value="UniProtKB-ARBA"/>
</dbReference>
<evidence type="ECO:0000256" key="3">
    <source>
        <dbReference type="ARBA" id="ARBA00001941"/>
    </source>
</evidence>
<comment type="cofactor">
    <cofactor evidence="13">
        <name>a divalent metal cation</name>
        <dbReference type="ChEBI" id="CHEBI:60240"/>
    </cofactor>
    <text evidence="13">Binds 1 divalent metal cation per subunit.</text>
</comment>
<evidence type="ECO:0000256" key="1">
    <source>
        <dbReference type="ARBA" id="ARBA00001782"/>
    </source>
</evidence>
<dbReference type="CDD" id="cd00429">
    <property type="entry name" value="RPE"/>
    <property type="match status" value="1"/>
</dbReference>
<evidence type="ECO:0000256" key="10">
    <source>
        <dbReference type="NCBIfam" id="TIGR01163"/>
    </source>
</evidence>
<dbReference type="SUPFAM" id="SSF51366">
    <property type="entry name" value="Ribulose-phoshate binding barrel"/>
    <property type="match status" value="1"/>
</dbReference>
<feature type="binding site" evidence="14">
    <location>
        <position position="178"/>
    </location>
    <ligand>
        <name>substrate</name>
    </ligand>
</feature>
<dbReference type="PIRSF" id="PIRSF001461">
    <property type="entry name" value="RPE"/>
    <property type="match status" value="1"/>
</dbReference>
<dbReference type="InterPro" id="IPR013785">
    <property type="entry name" value="Aldolase_TIM"/>
</dbReference>
<feature type="binding site" evidence="14">
    <location>
        <begin position="198"/>
        <end position="199"/>
    </location>
    <ligand>
        <name>substrate</name>
    </ligand>
</feature>
<dbReference type="Proteomes" id="UP000535890">
    <property type="component" value="Unassembled WGS sequence"/>
</dbReference>
<dbReference type="RefSeq" id="WP_179794192.1">
    <property type="nucleotide sequence ID" value="NZ_BAABHP010000021.1"/>
</dbReference>
<keyword evidence="13" id="KW-0464">Manganese</keyword>
<accession>A0A7Y9DVY2</accession>
<dbReference type="PANTHER" id="PTHR11749">
    <property type="entry name" value="RIBULOSE-5-PHOSPHATE-3-EPIMERASE"/>
    <property type="match status" value="1"/>
</dbReference>
<dbReference type="AlphaFoldDB" id="A0A7Y9DVY2"/>
<feature type="active site" description="Proton donor" evidence="12">
    <location>
        <position position="176"/>
    </location>
</feature>
<dbReference type="InterPro" id="IPR026019">
    <property type="entry name" value="Ribul_P_3_epim"/>
</dbReference>
<dbReference type="GO" id="GO:0046872">
    <property type="term" value="F:metal ion binding"/>
    <property type="evidence" value="ECO:0007669"/>
    <property type="project" value="UniProtKB-KW"/>
</dbReference>
<protein>
    <recommendedName>
        <fullName evidence="7 10">Ribulose-phosphate 3-epimerase</fullName>
        <ecNumber evidence="7 10">5.1.3.1</ecNumber>
    </recommendedName>
</protein>
<keyword evidence="8 13" id="KW-0479">Metal-binding</keyword>
<comment type="caution">
    <text evidence="15">The sequence shown here is derived from an EMBL/GenBank/DDBJ whole genome shotgun (WGS) entry which is preliminary data.</text>
</comment>
<comment type="cofactor">
    <cofactor evidence="2">
        <name>Mn(2+)</name>
        <dbReference type="ChEBI" id="CHEBI:29035"/>
    </cofactor>
</comment>
<reference evidence="15 16" key="1">
    <citation type="submission" date="2020-07" db="EMBL/GenBank/DDBJ databases">
        <title>Sequencing the genomes of 1000 actinobacteria strains.</title>
        <authorList>
            <person name="Klenk H.-P."/>
        </authorList>
    </citation>
    <scope>NUCLEOTIDE SEQUENCE [LARGE SCALE GENOMIC DNA]</scope>
    <source>
        <strain evidence="15 16">DSM 45772</strain>
    </source>
</reference>
<comment type="cofactor">
    <cofactor evidence="5">
        <name>Fe(2+)</name>
        <dbReference type="ChEBI" id="CHEBI:29033"/>
    </cofactor>
</comment>
<evidence type="ECO:0000256" key="12">
    <source>
        <dbReference type="PIRSR" id="PIRSR001461-1"/>
    </source>
</evidence>
<dbReference type="GO" id="GO:0006098">
    <property type="term" value="P:pentose-phosphate shunt"/>
    <property type="evidence" value="ECO:0007669"/>
    <property type="project" value="UniProtKB-UniRule"/>
</dbReference>
<feature type="binding site" evidence="14">
    <location>
        <position position="9"/>
    </location>
    <ligand>
        <name>substrate</name>
    </ligand>
</feature>
<evidence type="ECO:0000256" key="6">
    <source>
        <dbReference type="ARBA" id="ARBA00009541"/>
    </source>
</evidence>
<evidence type="ECO:0000256" key="5">
    <source>
        <dbReference type="ARBA" id="ARBA00001954"/>
    </source>
</evidence>
<keyword evidence="13" id="KW-0862">Zinc</keyword>
<comment type="catalytic activity">
    <reaction evidence="1 11">
        <text>D-ribulose 5-phosphate = D-xylulose 5-phosphate</text>
        <dbReference type="Rhea" id="RHEA:13677"/>
        <dbReference type="ChEBI" id="CHEBI:57737"/>
        <dbReference type="ChEBI" id="CHEBI:58121"/>
        <dbReference type="EC" id="5.1.3.1"/>
    </reaction>
</comment>
<organism evidence="15 16">
    <name type="scientific">Actinomycetospora corticicola</name>
    <dbReference type="NCBI Taxonomy" id="663602"/>
    <lineage>
        <taxon>Bacteria</taxon>
        <taxon>Bacillati</taxon>
        <taxon>Actinomycetota</taxon>
        <taxon>Actinomycetes</taxon>
        <taxon>Pseudonocardiales</taxon>
        <taxon>Pseudonocardiaceae</taxon>
        <taxon>Actinomycetospora</taxon>
    </lineage>
</organism>
<keyword evidence="16" id="KW-1185">Reference proteome</keyword>
<evidence type="ECO:0000313" key="15">
    <source>
        <dbReference type="EMBL" id="NYD36528.1"/>
    </source>
</evidence>
<dbReference type="FunFam" id="3.20.20.70:FF:000004">
    <property type="entry name" value="Ribulose-phosphate 3-epimerase"/>
    <property type="match status" value="1"/>
</dbReference>
<evidence type="ECO:0000256" key="11">
    <source>
        <dbReference type="PIRNR" id="PIRNR001461"/>
    </source>
</evidence>
<keyword evidence="11" id="KW-0119">Carbohydrate metabolism</keyword>
<evidence type="ECO:0000256" key="14">
    <source>
        <dbReference type="PIRSR" id="PIRSR001461-3"/>
    </source>
</evidence>
<evidence type="ECO:0000256" key="2">
    <source>
        <dbReference type="ARBA" id="ARBA00001936"/>
    </source>
</evidence>
<feature type="binding site" evidence="14">
    <location>
        <position position="67"/>
    </location>
    <ligand>
        <name>substrate</name>
    </ligand>
</feature>
<comment type="cofactor">
    <cofactor evidence="3">
        <name>Co(2+)</name>
        <dbReference type="ChEBI" id="CHEBI:48828"/>
    </cofactor>
</comment>
<proteinExistence type="inferred from homology"/>
<sequence length="226" mass="23841">MPHPQIVASVLGADYSRLGGEVLDLVAAGVDRIQWDVMDGHFVPNLTFGADVIAACRSYTEVPFEAHLMVADPDAVLSDFVEAGCETIIVHVETCPHLHRTLSRIRELGARAGVAVNPASSLEFVPYVLEQLDHLLIMTVNPGFGGQDYIGAMEAKVSQARGLVRDSGRAIRIEVDGGISVDTAAAARTSGAELLVAGSALLTHPAGKRAAVEDLQRVLAESSPAP</sequence>
<dbReference type="NCBIfam" id="NF004076">
    <property type="entry name" value="PRK05581.1-4"/>
    <property type="match status" value="1"/>
</dbReference>
<comment type="similarity">
    <text evidence="6 11">Belongs to the ribulose-phosphate 3-epimerase family.</text>
</comment>
<keyword evidence="9 11" id="KW-0413">Isomerase</keyword>
<evidence type="ECO:0000256" key="4">
    <source>
        <dbReference type="ARBA" id="ARBA00001947"/>
    </source>
</evidence>
<dbReference type="NCBIfam" id="TIGR01163">
    <property type="entry name" value="rpe"/>
    <property type="match status" value="1"/>
</dbReference>
<evidence type="ECO:0000313" key="16">
    <source>
        <dbReference type="Proteomes" id="UP000535890"/>
    </source>
</evidence>
<dbReference type="GO" id="GO:0005975">
    <property type="term" value="P:carbohydrate metabolic process"/>
    <property type="evidence" value="ECO:0007669"/>
    <property type="project" value="InterPro"/>
</dbReference>
<feature type="active site" description="Proton acceptor" evidence="12">
    <location>
        <position position="36"/>
    </location>
</feature>
<feature type="binding site" evidence="14">
    <location>
        <begin position="143"/>
        <end position="146"/>
    </location>
    <ligand>
        <name>substrate</name>
    </ligand>
</feature>
<feature type="binding site" evidence="13">
    <location>
        <position position="176"/>
    </location>
    <ligand>
        <name>a divalent metal cation</name>
        <dbReference type="ChEBI" id="CHEBI:60240"/>
    </ligand>
</feature>
<evidence type="ECO:0000256" key="7">
    <source>
        <dbReference type="ARBA" id="ARBA00013188"/>
    </source>
</evidence>
<feature type="binding site" evidence="13">
    <location>
        <position position="67"/>
    </location>
    <ligand>
        <name>a divalent metal cation</name>
        <dbReference type="ChEBI" id="CHEBI:60240"/>
    </ligand>
</feature>
<keyword evidence="13" id="KW-0170">Cobalt</keyword>
<comment type="cofactor">
    <cofactor evidence="4">
        <name>Zn(2+)</name>
        <dbReference type="ChEBI" id="CHEBI:29105"/>
    </cofactor>
</comment>
<dbReference type="InterPro" id="IPR000056">
    <property type="entry name" value="Ribul_P_3_epim-like"/>
</dbReference>
<dbReference type="GO" id="GO:0004750">
    <property type="term" value="F:D-ribulose-phosphate 3-epimerase activity"/>
    <property type="evidence" value="ECO:0007669"/>
    <property type="project" value="UniProtKB-UniRule"/>
</dbReference>
<feature type="binding site" evidence="13">
    <location>
        <position position="36"/>
    </location>
    <ligand>
        <name>a divalent metal cation</name>
        <dbReference type="ChEBI" id="CHEBI:60240"/>
    </ligand>
</feature>
<dbReference type="Gene3D" id="3.20.20.70">
    <property type="entry name" value="Aldolase class I"/>
    <property type="match status" value="1"/>
</dbReference>
<dbReference type="InterPro" id="IPR011060">
    <property type="entry name" value="RibuloseP-bd_barrel"/>
</dbReference>
<evidence type="ECO:0000256" key="9">
    <source>
        <dbReference type="ARBA" id="ARBA00023235"/>
    </source>
</evidence>
<dbReference type="Pfam" id="PF00834">
    <property type="entry name" value="Ribul_P_3_epim"/>
    <property type="match status" value="1"/>
</dbReference>
<dbReference type="EMBL" id="JACCBN010000001">
    <property type="protein sequence ID" value="NYD36528.1"/>
    <property type="molecule type" value="Genomic_DNA"/>
</dbReference>
<name>A0A7Y9DVY2_9PSEU</name>
<gene>
    <name evidence="15" type="ORF">BJ983_002630</name>
</gene>
<evidence type="ECO:0000256" key="8">
    <source>
        <dbReference type="ARBA" id="ARBA00022723"/>
    </source>
</evidence>